<dbReference type="EnsemblMetazoa" id="AALB004504-RA">
    <property type="protein sequence ID" value="AALB004504-PA"/>
    <property type="gene ID" value="AALB004504"/>
</dbReference>
<dbReference type="PANTHER" id="PTHR43684">
    <property type="match status" value="1"/>
</dbReference>
<dbReference type="SUPFAM" id="SSF52096">
    <property type="entry name" value="ClpP/crotonase"/>
    <property type="match status" value="1"/>
</dbReference>
<dbReference type="KEGG" id="aali:118465768"/>
<evidence type="ECO:0000256" key="2">
    <source>
        <dbReference type="ARBA" id="ARBA00023140"/>
    </source>
</evidence>
<keyword evidence="5" id="KW-1185">Reference proteome</keyword>
<comment type="subcellular location">
    <subcellularLocation>
        <location evidence="1">Peroxisome</location>
    </subcellularLocation>
</comment>
<dbReference type="Proteomes" id="UP000069272">
    <property type="component" value="Chromosome 3L"/>
</dbReference>
<dbReference type="Gene3D" id="1.10.12.10">
    <property type="entry name" value="Lyase 2-enoyl-coa Hydratase, Chain A, domain 2"/>
    <property type="match status" value="1"/>
</dbReference>
<dbReference type="Pfam" id="PF00378">
    <property type="entry name" value="ECH_1"/>
    <property type="match status" value="1"/>
</dbReference>
<sequence>MASSAKQPAHLHLERFGTVLRVAINNPRKKNALNRQAYKDLGDTLNAANRDDTVNVVVLTGTGDFYSSGNDISSIIAEDGPAEEKLAKGNAILRDMVRAFINFDKLLIGIVNGPAIGIAATTVLLCDVVYMVDTAYFYTPFSNLGLCAEGGSSYTFPLLMGRSKASEMLLLNHRMTADEALRFGVVAGILKRDEIETKLWPRVLEYGALPIGSIIATKKLLNRFHRDKLHEANDNETNMLGERWKTEEALEAIMKFMTRKSQM</sequence>
<dbReference type="AlphaFoldDB" id="A0A182FDB7"/>
<dbReference type="InterPro" id="IPR014748">
    <property type="entry name" value="Enoyl-CoA_hydra_C"/>
</dbReference>
<dbReference type="InterPro" id="IPR051053">
    <property type="entry name" value="ECH/Chromodomain_protein"/>
</dbReference>
<dbReference type="OrthoDB" id="409763at2759"/>
<dbReference type="RefSeq" id="XP_035790176.1">
    <property type="nucleotide sequence ID" value="XM_035934283.1"/>
</dbReference>
<dbReference type="CTD" id="38100"/>
<name>A0A182FDB7_ANOAL</name>
<accession>A0A182FDB7</accession>
<dbReference type="VEuPathDB" id="VectorBase:AALB20_032419"/>
<organism evidence="4 5">
    <name type="scientific">Anopheles albimanus</name>
    <name type="common">New world malaria mosquito</name>
    <dbReference type="NCBI Taxonomy" id="7167"/>
    <lineage>
        <taxon>Eukaryota</taxon>
        <taxon>Metazoa</taxon>
        <taxon>Ecdysozoa</taxon>
        <taxon>Arthropoda</taxon>
        <taxon>Hexapoda</taxon>
        <taxon>Insecta</taxon>
        <taxon>Pterygota</taxon>
        <taxon>Neoptera</taxon>
        <taxon>Endopterygota</taxon>
        <taxon>Diptera</taxon>
        <taxon>Nematocera</taxon>
        <taxon>Culicoidea</taxon>
        <taxon>Culicidae</taxon>
        <taxon>Anophelinae</taxon>
        <taxon>Anopheles</taxon>
    </lineage>
</organism>
<dbReference type="VEuPathDB" id="VectorBase:AALB004504"/>
<evidence type="ECO:0000256" key="3">
    <source>
        <dbReference type="ARBA" id="ARBA00023235"/>
    </source>
</evidence>
<dbReference type="PANTHER" id="PTHR43684:SF1">
    <property type="entry name" value="ENOYL-COA DELTA ISOMERASE 2"/>
    <property type="match status" value="1"/>
</dbReference>
<proteinExistence type="predicted"/>
<dbReference type="InterPro" id="IPR029045">
    <property type="entry name" value="ClpP/crotonase-like_dom_sf"/>
</dbReference>
<keyword evidence="2" id="KW-0576">Peroxisome</keyword>
<dbReference type="GeneID" id="118465768"/>
<evidence type="ECO:0000313" key="4">
    <source>
        <dbReference type="EnsemblMetazoa" id="AALB004504-PA"/>
    </source>
</evidence>
<evidence type="ECO:0000313" key="5">
    <source>
        <dbReference type="Proteomes" id="UP000069272"/>
    </source>
</evidence>
<dbReference type="Gene3D" id="3.90.226.10">
    <property type="entry name" value="2-enoyl-CoA Hydratase, Chain A, domain 1"/>
    <property type="match status" value="1"/>
</dbReference>
<dbReference type="GO" id="GO:0004165">
    <property type="term" value="F:delta(3)-delta(2)-enoyl-CoA isomerase activity"/>
    <property type="evidence" value="ECO:0007669"/>
    <property type="project" value="UniProtKB-ARBA"/>
</dbReference>
<dbReference type="STRING" id="7167.A0A182FDB7"/>
<protein>
    <recommendedName>
        <fullName evidence="6">Enoyl-CoA hydratase</fullName>
    </recommendedName>
</protein>
<dbReference type="GO" id="GO:0005777">
    <property type="term" value="C:peroxisome"/>
    <property type="evidence" value="ECO:0007669"/>
    <property type="project" value="UniProtKB-SubCell"/>
</dbReference>
<evidence type="ECO:0008006" key="6">
    <source>
        <dbReference type="Google" id="ProtNLM"/>
    </source>
</evidence>
<reference evidence="4 5" key="1">
    <citation type="journal article" date="2017" name="G3 (Bethesda)">
        <title>The Physical Genome Mapping of Anopheles albimanus Corrected Scaffold Misassemblies and Identified Interarm Rearrangements in Genus Anopheles.</title>
        <authorList>
            <person name="Artemov G.N."/>
            <person name="Peery A.N."/>
            <person name="Jiang X."/>
            <person name="Tu Z."/>
            <person name="Stegniy V.N."/>
            <person name="Sharakhova M.V."/>
            <person name="Sharakhov I.V."/>
        </authorList>
    </citation>
    <scope>NUCLEOTIDE SEQUENCE [LARGE SCALE GENOMIC DNA]</scope>
    <source>
        <strain evidence="4 5">ALBI9_A</strain>
    </source>
</reference>
<evidence type="ECO:0000256" key="1">
    <source>
        <dbReference type="ARBA" id="ARBA00004275"/>
    </source>
</evidence>
<dbReference type="InterPro" id="IPR001753">
    <property type="entry name" value="Enoyl-CoA_hydra/iso"/>
</dbReference>
<dbReference type="CDD" id="cd06558">
    <property type="entry name" value="crotonase-like"/>
    <property type="match status" value="1"/>
</dbReference>
<reference evidence="4" key="2">
    <citation type="submission" date="2022-08" db="UniProtKB">
        <authorList>
            <consortium name="EnsemblMetazoa"/>
        </authorList>
    </citation>
    <scope>IDENTIFICATION</scope>
    <source>
        <strain evidence="4">STECLA/ALBI9_A</strain>
    </source>
</reference>
<keyword evidence="3" id="KW-0413">Isomerase</keyword>